<dbReference type="PRINTS" id="PR00237">
    <property type="entry name" value="GPCRRHODOPSN"/>
</dbReference>
<feature type="transmembrane region" description="Helical" evidence="13">
    <location>
        <begin position="340"/>
        <end position="362"/>
    </location>
</feature>
<dbReference type="GO" id="GO:0006935">
    <property type="term" value="P:chemotaxis"/>
    <property type="evidence" value="ECO:0007669"/>
    <property type="project" value="UniProtKB-KW"/>
</dbReference>
<keyword evidence="5 13" id="KW-1133">Transmembrane helix</keyword>
<evidence type="ECO:0000256" key="4">
    <source>
        <dbReference type="ARBA" id="ARBA00022692"/>
    </source>
</evidence>
<sequence>MPQRRAAARRTPALPDPCSPPLRLCLLPRGNAWRREKSPLRPGAEAAPAAAPRRFPSRVLATRREQNHPAARAGEVGISLVTGKGNGDARTGVFPHPVLLPDCARVPLRARRVPAVLGPFGRSGRRFLTASAFQVGSARRMSFSAPNDTLYASANYSDYSLFDYDAYEVPRGYRAILALYAVIFLVGVLGNGAVIWVAGFELRRTVNGVWFLNLSVADLLCCLALPFLALPLAHDHHWHLGRFACKLLPSLTILNMFASVLLLTAISGDRCALVTRPVWCQNHRTPGLARGVCAAAWGLALLLTIPSFVFRTTRSDEFSDKETCVLDYGRVGQHQRLTELFITVLRFLCGFLLPFVIITVCYGLLLSRVRGKGFARSQKAFKLVLVVIVSFFACWLPYHVVGLVLASTAPHSALFQRAAEADPVVAGVAYINSCVNPVIYVLAGQDFKAKLRRSWRAALRSVWCCAGGSTRSSRCPTRSTAAARTPTRSVRSRAGPLAPRPGGGAAPR</sequence>
<reference evidence="15" key="1">
    <citation type="submission" date="2025-08" db="UniProtKB">
        <authorList>
            <consortium name="Ensembl"/>
        </authorList>
    </citation>
    <scope>IDENTIFICATION</scope>
</reference>
<keyword evidence="4 13" id="KW-0812">Transmembrane</keyword>
<feature type="transmembrane region" description="Helical" evidence="13">
    <location>
        <begin position="247"/>
        <end position="266"/>
    </location>
</feature>
<dbReference type="GO" id="GO:0007204">
    <property type="term" value="P:positive regulation of cytosolic calcium ion concentration"/>
    <property type="evidence" value="ECO:0007669"/>
    <property type="project" value="TreeGrafter"/>
</dbReference>
<comment type="similarity">
    <text evidence="11">Belongs to the chemokine-like receptor (CMKLR) family.</text>
</comment>
<evidence type="ECO:0000256" key="8">
    <source>
        <dbReference type="ARBA" id="ARBA00023157"/>
    </source>
</evidence>
<dbReference type="GO" id="GO:0004878">
    <property type="term" value="F:complement component C5a receptor activity"/>
    <property type="evidence" value="ECO:0007669"/>
    <property type="project" value="TreeGrafter"/>
</dbReference>
<dbReference type="PROSITE" id="PS50262">
    <property type="entry name" value="G_PROTEIN_RECEP_F1_2"/>
    <property type="match status" value="1"/>
</dbReference>
<feature type="transmembrane region" description="Helical" evidence="13">
    <location>
        <begin position="287"/>
        <end position="310"/>
    </location>
</feature>
<evidence type="ECO:0000256" key="1">
    <source>
        <dbReference type="ARBA" id="ARBA00004651"/>
    </source>
</evidence>
<evidence type="ECO:0000256" key="12">
    <source>
        <dbReference type="SAM" id="MobiDB-lite"/>
    </source>
</evidence>
<keyword evidence="7 13" id="KW-0472">Membrane</keyword>
<evidence type="ECO:0000256" key="13">
    <source>
        <dbReference type="SAM" id="Phobius"/>
    </source>
</evidence>
<evidence type="ECO:0000256" key="10">
    <source>
        <dbReference type="ARBA" id="ARBA00023224"/>
    </source>
</evidence>
<name>A0A8C7EGY7_NOTPE</name>
<evidence type="ECO:0000256" key="11">
    <source>
        <dbReference type="ARBA" id="ARBA00025736"/>
    </source>
</evidence>
<evidence type="ECO:0000256" key="6">
    <source>
        <dbReference type="ARBA" id="ARBA00023040"/>
    </source>
</evidence>
<protein>
    <recommendedName>
        <fullName evidence="14">G-protein coupled receptors family 1 profile domain-containing protein</fullName>
    </recommendedName>
</protein>
<evidence type="ECO:0000256" key="2">
    <source>
        <dbReference type="ARBA" id="ARBA00022475"/>
    </source>
</evidence>
<evidence type="ECO:0000256" key="5">
    <source>
        <dbReference type="ARBA" id="ARBA00022989"/>
    </source>
</evidence>
<dbReference type="FunFam" id="1.20.1070.10:FF:000034">
    <property type="entry name" value="G-protein coupled receptor 1"/>
    <property type="match status" value="1"/>
</dbReference>
<keyword evidence="16" id="KW-1185">Reference proteome</keyword>
<dbReference type="Ensembl" id="ENSNPET00000020004.1">
    <property type="protein sequence ID" value="ENSNPEP00000019503.1"/>
    <property type="gene ID" value="ENSNPEG00000014539.1"/>
</dbReference>
<dbReference type="InterPro" id="IPR000826">
    <property type="entry name" value="Formyl_rcpt-rel"/>
</dbReference>
<dbReference type="AlphaFoldDB" id="A0A8C7EGY7"/>
<evidence type="ECO:0000259" key="14">
    <source>
        <dbReference type="PROSITE" id="PS50262"/>
    </source>
</evidence>
<dbReference type="Gene3D" id="1.20.1070.10">
    <property type="entry name" value="Rhodopsin 7-helix transmembrane proteins"/>
    <property type="match status" value="1"/>
</dbReference>
<feature type="transmembrane region" description="Helical" evidence="13">
    <location>
        <begin position="383"/>
        <end position="404"/>
    </location>
</feature>
<accession>A0A8C7EGY7</accession>
<feature type="region of interest" description="Disordered" evidence="12">
    <location>
        <begin position="36"/>
        <end position="55"/>
    </location>
</feature>
<dbReference type="Pfam" id="PF00001">
    <property type="entry name" value="7tm_1"/>
    <property type="match status" value="1"/>
</dbReference>
<dbReference type="InterPro" id="IPR017452">
    <property type="entry name" value="GPCR_Rhodpsn_7TM"/>
</dbReference>
<dbReference type="PRINTS" id="PR00526">
    <property type="entry name" value="FMETLEUPHER"/>
</dbReference>
<keyword evidence="9" id="KW-0675">Receptor</keyword>
<comment type="subcellular location">
    <subcellularLocation>
        <location evidence="1">Cell membrane</location>
        <topology evidence="1">Multi-pass membrane protein</topology>
    </subcellularLocation>
</comment>
<dbReference type="GO" id="GO:0006954">
    <property type="term" value="P:inflammatory response"/>
    <property type="evidence" value="ECO:0007669"/>
    <property type="project" value="TreeGrafter"/>
</dbReference>
<feature type="region of interest" description="Disordered" evidence="12">
    <location>
        <begin position="470"/>
        <end position="508"/>
    </location>
</feature>
<dbReference type="InterPro" id="IPR000276">
    <property type="entry name" value="GPCR_Rhodpsn"/>
</dbReference>
<dbReference type="GO" id="GO:0007200">
    <property type="term" value="P:phospholipase C-activating G protein-coupled receptor signaling pathway"/>
    <property type="evidence" value="ECO:0007669"/>
    <property type="project" value="TreeGrafter"/>
</dbReference>
<evidence type="ECO:0000256" key="9">
    <source>
        <dbReference type="ARBA" id="ARBA00023170"/>
    </source>
</evidence>
<evidence type="ECO:0000256" key="3">
    <source>
        <dbReference type="ARBA" id="ARBA00022500"/>
    </source>
</evidence>
<keyword evidence="3" id="KW-0145">Chemotaxis</keyword>
<evidence type="ECO:0000256" key="7">
    <source>
        <dbReference type="ARBA" id="ARBA00023136"/>
    </source>
</evidence>
<feature type="transmembrane region" description="Helical" evidence="13">
    <location>
        <begin position="424"/>
        <end position="443"/>
    </location>
</feature>
<keyword evidence="6" id="KW-0297">G-protein coupled receptor</keyword>
<keyword evidence="2" id="KW-1003">Cell membrane</keyword>
<feature type="transmembrane region" description="Helical" evidence="13">
    <location>
        <begin position="210"/>
        <end position="232"/>
    </location>
</feature>
<feature type="compositionally biased region" description="Low complexity" evidence="12">
    <location>
        <begin position="40"/>
        <end position="55"/>
    </location>
</feature>
<keyword evidence="10" id="KW-0807">Transducer</keyword>
<proteinExistence type="inferred from homology"/>
<dbReference type="SUPFAM" id="SSF81321">
    <property type="entry name" value="Family A G protein-coupled receptor-like"/>
    <property type="match status" value="1"/>
</dbReference>
<keyword evidence="8" id="KW-1015">Disulfide bond</keyword>
<evidence type="ECO:0000313" key="15">
    <source>
        <dbReference type="Ensembl" id="ENSNPEP00000019503.1"/>
    </source>
</evidence>
<dbReference type="GO" id="GO:0005886">
    <property type="term" value="C:plasma membrane"/>
    <property type="evidence" value="ECO:0007669"/>
    <property type="project" value="UniProtKB-SubCell"/>
</dbReference>
<evidence type="ECO:0000313" key="16">
    <source>
        <dbReference type="Proteomes" id="UP000694420"/>
    </source>
</evidence>
<dbReference type="PANTHER" id="PTHR24225:SF29">
    <property type="entry name" value="C5A ANAPHYLATOXIN CHEMOTACTIC RECEPTOR 1"/>
    <property type="match status" value="1"/>
</dbReference>
<feature type="domain" description="G-protein coupled receptors family 1 profile" evidence="14">
    <location>
        <begin position="190"/>
        <end position="440"/>
    </location>
</feature>
<feature type="transmembrane region" description="Helical" evidence="13">
    <location>
        <begin position="177"/>
        <end position="198"/>
    </location>
</feature>
<dbReference type="GO" id="GO:0004930">
    <property type="term" value="F:G protein-coupled receptor activity"/>
    <property type="evidence" value="ECO:0007669"/>
    <property type="project" value="UniProtKB-KW"/>
</dbReference>
<organism evidence="15 16">
    <name type="scientific">Nothoprocta perdicaria</name>
    <name type="common">Chilean tinamou</name>
    <name type="synonym">Crypturus perdicarius</name>
    <dbReference type="NCBI Taxonomy" id="30464"/>
    <lineage>
        <taxon>Eukaryota</taxon>
        <taxon>Metazoa</taxon>
        <taxon>Chordata</taxon>
        <taxon>Craniata</taxon>
        <taxon>Vertebrata</taxon>
        <taxon>Euteleostomi</taxon>
        <taxon>Archelosauria</taxon>
        <taxon>Archosauria</taxon>
        <taxon>Dinosauria</taxon>
        <taxon>Saurischia</taxon>
        <taxon>Theropoda</taxon>
        <taxon>Coelurosauria</taxon>
        <taxon>Aves</taxon>
        <taxon>Palaeognathae</taxon>
        <taxon>Tinamiformes</taxon>
        <taxon>Tinamidae</taxon>
        <taxon>Nothoprocta</taxon>
    </lineage>
</organism>
<dbReference type="Proteomes" id="UP000694420">
    <property type="component" value="Unplaced"/>
</dbReference>
<feature type="compositionally biased region" description="Low complexity" evidence="12">
    <location>
        <begin position="470"/>
        <end position="497"/>
    </location>
</feature>
<reference evidence="15" key="2">
    <citation type="submission" date="2025-09" db="UniProtKB">
        <authorList>
            <consortium name="Ensembl"/>
        </authorList>
    </citation>
    <scope>IDENTIFICATION</scope>
</reference>
<dbReference type="PANTHER" id="PTHR24225">
    <property type="entry name" value="CHEMOTACTIC RECEPTOR"/>
    <property type="match status" value="1"/>
</dbReference>